<proteinExistence type="predicted"/>
<gene>
    <name evidence="1" type="ORF">EKL94_13190</name>
</gene>
<dbReference type="Proteomes" id="UP000271705">
    <property type="component" value="Unassembled WGS sequence"/>
</dbReference>
<dbReference type="AlphaFoldDB" id="A0A431UFU0"/>
<reference evidence="1 2" key="1">
    <citation type="submission" date="2018-12" db="EMBL/GenBank/DDBJ databases">
        <authorList>
            <person name="Kartti S."/>
            <person name="Manni A."/>
            <person name="Chemao El Fihri M.W."/>
            <person name="Laamarti M."/>
            <person name="Temsamani L."/>
            <person name="El Jamali J.E."/>
            <person name="Ouadghiri M."/>
            <person name="Ibrahimi A."/>
            <person name="Filati-Maltouf A."/>
        </authorList>
    </citation>
    <scope>NUCLEOTIDE SEQUENCE [LARGE SCALE GENOMIC DNA]</scope>
    <source>
        <strain evidence="1 2">MDMC339</strain>
    </source>
</reference>
<sequence>MIAYCWANGQIGFGNNVPDGAVFIAEGSDAQLRKVISVVARHGKGLMQGMLVVPGVPEAQTQQAKGDALGLWLAWCSQHPRRLRWGALRASNRNTDSKENRHVHA</sequence>
<dbReference type="RefSeq" id="WP_126929424.1">
    <property type="nucleotide sequence ID" value="NZ_RXLZ01000036.1"/>
</dbReference>
<dbReference type="EMBL" id="RXLZ01000036">
    <property type="protein sequence ID" value="RTQ88270.1"/>
    <property type="molecule type" value="Genomic_DNA"/>
</dbReference>
<accession>A0A431UFU0</accession>
<protein>
    <submittedName>
        <fullName evidence="1">Host nuclease inhibitor protein</fullName>
    </submittedName>
</protein>
<comment type="caution">
    <text evidence="1">The sequence shown here is derived from an EMBL/GenBank/DDBJ whole genome shotgun (WGS) entry which is preliminary data.</text>
</comment>
<name>A0A431UFU0_STEMA</name>
<organism evidence="1 2">
    <name type="scientific">Stenotrophomonas maltophilia</name>
    <name type="common">Pseudomonas maltophilia</name>
    <name type="synonym">Xanthomonas maltophilia</name>
    <dbReference type="NCBI Taxonomy" id="40324"/>
    <lineage>
        <taxon>Bacteria</taxon>
        <taxon>Pseudomonadati</taxon>
        <taxon>Pseudomonadota</taxon>
        <taxon>Gammaproteobacteria</taxon>
        <taxon>Lysobacterales</taxon>
        <taxon>Lysobacteraceae</taxon>
        <taxon>Stenotrophomonas</taxon>
        <taxon>Stenotrophomonas maltophilia group</taxon>
    </lineage>
</organism>
<evidence type="ECO:0000313" key="2">
    <source>
        <dbReference type="Proteomes" id="UP000271705"/>
    </source>
</evidence>
<evidence type="ECO:0000313" key="1">
    <source>
        <dbReference type="EMBL" id="RTQ88270.1"/>
    </source>
</evidence>